<proteinExistence type="predicted"/>
<dbReference type="EMBL" id="SOPW01000024">
    <property type="protein sequence ID" value="TFB13594.1"/>
    <property type="molecule type" value="Genomic_DNA"/>
</dbReference>
<gene>
    <name evidence="2" type="ORF">E3U55_15860</name>
</gene>
<keyword evidence="1" id="KW-1133">Transmembrane helix</keyword>
<evidence type="ECO:0000256" key="1">
    <source>
        <dbReference type="SAM" id="Phobius"/>
    </source>
</evidence>
<dbReference type="OrthoDB" id="2970278at2"/>
<dbReference type="Proteomes" id="UP000297975">
    <property type="component" value="Unassembled WGS sequence"/>
</dbReference>
<keyword evidence="3" id="KW-1185">Reference proteome</keyword>
<sequence>MKKWLIIIIVLFVTLIIGSFIYINNNFLYNPFTYPEGNIAEYPHYSFKTFKNPMVLQAVKRESDGNRSFYHYVTNKEQIKNLLNHFDKANKLENYDGEQYLSENPPNKRGAKYEIIFRRVESWDENNLARGRILIQFSFYENSKVFEIAGVHFYELKDSFKEDIFRALSDKEKWITD</sequence>
<name>A0A4Y8ICF7_9BACI</name>
<reference evidence="2 3" key="1">
    <citation type="submission" date="2019-03" db="EMBL/GenBank/DDBJ databases">
        <authorList>
            <person name="He R.-H."/>
        </authorList>
    </citation>
    <scope>NUCLEOTIDE SEQUENCE [LARGE SCALE GENOMIC DNA]</scope>
    <source>
        <strain evidence="3">SH 714</strain>
    </source>
</reference>
<keyword evidence="1" id="KW-0812">Transmembrane</keyword>
<dbReference type="RefSeq" id="WP_134341462.1">
    <property type="nucleotide sequence ID" value="NZ_SOPW01000024.1"/>
</dbReference>
<evidence type="ECO:0000313" key="2">
    <source>
        <dbReference type="EMBL" id="TFB13594.1"/>
    </source>
</evidence>
<protein>
    <submittedName>
        <fullName evidence="2">Uncharacterized protein</fullName>
    </submittedName>
</protein>
<accession>A0A4Y8ICF7</accession>
<organism evidence="2 3">
    <name type="scientific">Filobacillus milosensis</name>
    <dbReference type="NCBI Taxonomy" id="94137"/>
    <lineage>
        <taxon>Bacteria</taxon>
        <taxon>Bacillati</taxon>
        <taxon>Bacillota</taxon>
        <taxon>Bacilli</taxon>
        <taxon>Bacillales</taxon>
        <taxon>Bacillaceae</taxon>
        <taxon>Filobacillus</taxon>
    </lineage>
</organism>
<comment type="caution">
    <text evidence="2">The sequence shown here is derived from an EMBL/GenBank/DDBJ whole genome shotgun (WGS) entry which is preliminary data.</text>
</comment>
<feature type="transmembrane region" description="Helical" evidence="1">
    <location>
        <begin position="5"/>
        <end position="23"/>
    </location>
</feature>
<keyword evidence="1" id="KW-0472">Membrane</keyword>
<dbReference type="AlphaFoldDB" id="A0A4Y8ICF7"/>
<evidence type="ECO:0000313" key="3">
    <source>
        <dbReference type="Proteomes" id="UP000297975"/>
    </source>
</evidence>